<evidence type="ECO:0000256" key="8">
    <source>
        <dbReference type="ARBA" id="ARBA00047820"/>
    </source>
</evidence>
<dbReference type="NCBIfam" id="NF011443">
    <property type="entry name" value="PRK14869.1-5"/>
    <property type="match status" value="1"/>
</dbReference>
<evidence type="ECO:0000256" key="7">
    <source>
        <dbReference type="ARBA" id="ARBA00032535"/>
    </source>
</evidence>
<organism evidence="12 13">
    <name type="scientific">Treponema berlinense</name>
    <dbReference type="NCBI Taxonomy" id="225004"/>
    <lineage>
        <taxon>Bacteria</taxon>
        <taxon>Pseudomonadati</taxon>
        <taxon>Spirochaetota</taxon>
        <taxon>Spirochaetia</taxon>
        <taxon>Spirochaetales</taxon>
        <taxon>Treponemataceae</taxon>
        <taxon>Treponema</taxon>
    </lineage>
</organism>
<dbReference type="GO" id="GO:0004427">
    <property type="term" value="F:inorganic diphosphate phosphatase activity"/>
    <property type="evidence" value="ECO:0007669"/>
    <property type="project" value="UniProtKB-EC"/>
</dbReference>
<dbReference type="SUPFAM" id="SSF64182">
    <property type="entry name" value="DHH phosphoesterases"/>
    <property type="match status" value="1"/>
</dbReference>
<gene>
    <name evidence="12" type="ORF">SAMN02745152_00193</name>
</gene>
<dbReference type="GO" id="GO:0005737">
    <property type="term" value="C:cytoplasm"/>
    <property type="evidence" value="ECO:0007669"/>
    <property type="project" value="InterPro"/>
</dbReference>
<dbReference type="InterPro" id="IPR001667">
    <property type="entry name" value="DDH_dom"/>
</dbReference>
<dbReference type="Gene3D" id="3.10.310.20">
    <property type="entry name" value="DHHA2 domain"/>
    <property type="match status" value="1"/>
</dbReference>
<evidence type="ECO:0000256" key="10">
    <source>
        <dbReference type="SAM" id="Coils"/>
    </source>
</evidence>
<feature type="domain" description="CBS" evidence="11">
    <location>
        <begin position="179"/>
        <end position="236"/>
    </location>
</feature>
<dbReference type="Pfam" id="PF07085">
    <property type="entry name" value="DRTGG"/>
    <property type="match status" value="1"/>
</dbReference>
<dbReference type="EMBL" id="FUXC01000001">
    <property type="protein sequence ID" value="SJZ42730.1"/>
    <property type="molecule type" value="Genomic_DNA"/>
</dbReference>
<evidence type="ECO:0000259" key="11">
    <source>
        <dbReference type="PROSITE" id="PS51371"/>
    </source>
</evidence>
<dbReference type="InterPro" id="IPR000644">
    <property type="entry name" value="CBS_dom"/>
</dbReference>
<dbReference type="PANTHER" id="PTHR12112:SF22">
    <property type="entry name" value="MANGANESE-DEPENDENT INORGANIC PYROPHOSPHATASE-RELATED"/>
    <property type="match status" value="1"/>
</dbReference>
<reference evidence="12 13" key="1">
    <citation type="submission" date="2017-02" db="EMBL/GenBank/DDBJ databases">
        <authorList>
            <person name="Peterson S.W."/>
        </authorList>
    </citation>
    <scope>NUCLEOTIDE SEQUENCE [LARGE SCALE GENOMIC DNA]</scope>
    <source>
        <strain evidence="12 13">ATCC BAA-909</strain>
    </source>
</reference>
<evidence type="ECO:0000256" key="6">
    <source>
        <dbReference type="ARBA" id="ARBA00023211"/>
    </source>
</evidence>
<dbReference type="GeneID" id="303366473"/>
<keyword evidence="5" id="KW-0378">Hydrolase</keyword>
<dbReference type="InterPro" id="IPR004097">
    <property type="entry name" value="DHHA2"/>
</dbReference>
<dbReference type="InterPro" id="IPR038222">
    <property type="entry name" value="DHHA2_dom_sf"/>
</dbReference>
<dbReference type="InterPro" id="IPR046342">
    <property type="entry name" value="CBS_dom_sf"/>
</dbReference>
<keyword evidence="4" id="KW-0479">Metal-binding</keyword>
<evidence type="ECO:0000256" key="9">
    <source>
        <dbReference type="PROSITE-ProRule" id="PRU00703"/>
    </source>
</evidence>
<dbReference type="SUPFAM" id="SSF54631">
    <property type="entry name" value="CBS-domain pair"/>
    <property type="match status" value="1"/>
</dbReference>
<evidence type="ECO:0000256" key="4">
    <source>
        <dbReference type="ARBA" id="ARBA00022723"/>
    </source>
</evidence>
<evidence type="ECO:0000256" key="5">
    <source>
        <dbReference type="ARBA" id="ARBA00022801"/>
    </source>
</evidence>
<comment type="cofactor">
    <cofactor evidence="1">
        <name>Mn(2+)</name>
        <dbReference type="ChEBI" id="CHEBI:29035"/>
    </cofactor>
</comment>
<evidence type="ECO:0000256" key="3">
    <source>
        <dbReference type="ARBA" id="ARBA00012146"/>
    </source>
</evidence>
<dbReference type="Gene3D" id="3.40.1390.20">
    <property type="entry name" value="HprK N-terminal domain-like"/>
    <property type="match status" value="1"/>
</dbReference>
<proteinExistence type="predicted"/>
<dbReference type="Gene3D" id="3.90.1640.10">
    <property type="entry name" value="inorganic pyrophosphatase (n-terminal core)"/>
    <property type="match status" value="2"/>
</dbReference>
<dbReference type="GO" id="GO:0046872">
    <property type="term" value="F:metal ion binding"/>
    <property type="evidence" value="ECO:0007669"/>
    <property type="project" value="UniProtKB-KW"/>
</dbReference>
<dbReference type="Pfam" id="PF02833">
    <property type="entry name" value="DHHA2"/>
    <property type="match status" value="1"/>
</dbReference>
<dbReference type="PANTHER" id="PTHR12112">
    <property type="entry name" value="BNIP - RELATED"/>
    <property type="match status" value="1"/>
</dbReference>
<accession>A0A1T4KJZ3</accession>
<dbReference type="RefSeq" id="WP_159443458.1">
    <property type="nucleotide sequence ID" value="NZ_FUXC01000001.1"/>
</dbReference>
<evidence type="ECO:0000313" key="13">
    <source>
        <dbReference type="Proteomes" id="UP000190395"/>
    </source>
</evidence>
<keyword evidence="9" id="KW-0129">CBS domain</keyword>
<evidence type="ECO:0000256" key="2">
    <source>
        <dbReference type="ARBA" id="ARBA00011643"/>
    </source>
</evidence>
<dbReference type="STRING" id="225004.SAMN02745152_00193"/>
<dbReference type="AlphaFoldDB" id="A0A1T4KJZ3"/>
<feature type="coiled-coil region" evidence="10">
    <location>
        <begin position="565"/>
        <end position="595"/>
    </location>
</feature>
<protein>
    <recommendedName>
        <fullName evidence="3">inorganic diphosphatase</fullName>
        <ecNumber evidence="3">3.6.1.1</ecNumber>
    </recommendedName>
    <alternativeName>
        <fullName evidence="7">Pyrophosphate phospho-hydrolase</fullName>
    </alternativeName>
</protein>
<comment type="catalytic activity">
    <reaction evidence="8">
        <text>diphosphate + H2O = 2 phosphate + H(+)</text>
        <dbReference type="Rhea" id="RHEA:24576"/>
        <dbReference type="ChEBI" id="CHEBI:15377"/>
        <dbReference type="ChEBI" id="CHEBI:15378"/>
        <dbReference type="ChEBI" id="CHEBI:33019"/>
        <dbReference type="ChEBI" id="CHEBI:43474"/>
        <dbReference type="EC" id="3.6.1.1"/>
    </reaction>
</comment>
<dbReference type="OrthoDB" id="9766150at2"/>
<sequence length="656" mass="73451">MLNIKTIKNSLISDESKDGFCFRSSCSQNLSQKKLAAEMADWNSSFTEADYLGMLSVMEKIVVKYLSKGYNVELPFGSLPFSFSTPFGIHFFLFLGYNLCETWGDFMKKILIFGHKNPDTDSIVSSTALEFLKKKMGFEHYSACRAGHLNPQTDYIYKKFGISTPLFIPDLLPKVEYFMHKGAITTGENESIWNAVSKMRDKKVNVLPVVDKSGLYKGLISSDLIFKSIFDNFDPMHHLSLFTSAKLLKETLKASFLSKHNPDSQREFKIILASTSFSSFSNTLKSHLSQPIIVVTGDREDIQLFCLENKVDILIITGSRTPGPKVIELAKKIGTTIILSPLNTSSTSMLIMYSVPVFKVANTSLKALHAKDLLTNVKKEILSSPLRLLPVVDDESKVIGIMSEIDLHNEPDLEIALVDHNELSQAVDGIENYTITEIIDHHRIGPAPTKSPITFINMPLGSTSTIISKLFIENKIEIPVKIASLLLSGILSDTLILKSATTTQTDVEIAKILGKITGLEIQSFGEEIIKAGSRIKDRTALQIIAQDLKEYTEAGETFTVSQIEVDGTQEILRRKEEFIAQLEEQKKERKALFSALLVTDISNLNSLMLVAGEKKFMDFLHFPKVEEQIFFLKDVVSRKKQLIPIIGELIGEFENY</sequence>
<dbReference type="Pfam" id="PF01368">
    <property type="entry name" value="DHH"/>
    <property type="match status" value="1"/>
</dbReference>
<dbReference type="PROSITE" id="PS51371">
    <property type="entry name" value="CBS"/>
    <property type="match status" value="1"/>
</dbReference>
<keyword evidence="10" id="KW-0175">Coiled coil</keyword>
<dbReference type="SUPFAM" id="SSF75138">
    <property type="entry name" value="HprK N-terminal domain-like"/>
    <property type="match status" value="1"/>
</dbReference>
<dbReference type="Pfam" id="PF00571">
    <property type="entry name" value="CBS"/>
    <property type="match status" value="1"/>
</dbReference>
<dbReference type="EC" id="3.6.1.1" evidence="3"/>
<evidence type="ECO:0000256" key="1">
    <source>
        <dbReference type="ARBA" id="ARBA00001936"/>
    </source>
</evidence>
<dbReference type="InterPro" id="IPR010766">
    <property type="entry name" value="DRTGG"/>
</dbReference>
<dbReference type="Proteomes" id="UP000190395">
    <property type="component" value="Unassembled WGS sequence"/>
</dbReference>
<dbReference type="InterPro" id="IPR038763">
    <property type="entry name" value="DHH_sf"/>
</dbReference>
<keyword evidence="13" id="KW-1185">Reference proteome</keyword>
<dbReference type="InterPro" id="IPR028979">
    <property type="entry name" value="Ser_kin/Pase_Hpr-like_N_sf"/>
</dbReference>
<comment type="subunit">
    <text evidence="2">Homohexamer.</text>
</comment>
<keyword evidence="6" id="KW-0464">Manganese</keyword>
<evidence type="ECO:0000313" key="12">
    <source>
        <dbReference type="EMBL" id="SJZ42730.1"/>
    </source>
</evidence>
<dbReference type="SMART" id="SM01131">
    <property type="entry name" value="DHHA2"/>
    <property type="match status" value="1"/>
</dbReference>
<name>A0A1T4KJZ3_9SPIR</name>